<evidence type="ECO:0000313" key="2">
    <source>
        <dbReference type="Proteomes" id="UP000542210"/>
    </source>
</evidence>
<protein>
    <recommendedName>
        <fullName evidence="3">HEPN domain-containing protein</fullName>
    </recommendedName>
</protein>
<sequence>MTGPEHYREAEKLLAQYGDPEFAAIDLAAAQVHATLALAAATALARVDGDRASVTYNAWHEAAGLPR</sequence>
<reference evidence="1 2" key="1">
    <citation type="submission" date="2020-08" db="EMBL/GenBank/DDBJ databases">
        <title>Sequencing the genomes of 1000 actinobacteria strains.</title>
        <authorList>
            <person name="Klenk H.-P."/>
        </authorList>
    </citation>
    <scope>NUCLEOTIDE SEQUENCE [LARGE SCALE GENOMIC DNA]</scope>
    <source>
        <strain evidence="1 2">DSM 45784</strain>
    </source>
</reference>
<dbReference type="EMBL" id="JACHND010000001">
    <property type="protein sequence ID" value="MBB4700110.1"/>
    <property type="molecule type" value="Genomic_DNA"/>
</dbReference>
<dbReference type="AlphaFoldDB" id="A0A7W7D4D5"/>
<name>A0A7W7D4D5_9ACTN</name>
<proteinExistence type="predicted"/>
<organism evidence="1 2">
    <name type="scientific">Sphaerisporangium siamense</name>
    <dbReference type="NCBI Taxonomy" id="795645"/>
    <lineage>
        <taxon>Bacteria</taxon>
        <taxon>Bacillati</taxon>
        <taxon>Actinomycetota</taxon>
        <taxon>Actinomycetes</taxon>
        <taxon>Streptosporangiales</taxon>
        <taxon>Streptosporangiaceae</taxon>
        <taxon>Sphaerisporangium</taxon>
    </lineage>
</organism>
<accession>A0A7W7D4D5</accession>
<evidence type="ECO:0008006" key="3">
    <source>
        <dbReference type="Google" id="ProtNLM"/>
    </source>
</evidence>
<evidence type="ECO:0000313" key="1">
    <source>
        <dbReference type="EMBL" id="MBB4700110.1"/>
    </source>
</evidence>
<dbReference type="Proteomes" id="UP000542210">
    <property type="component" value="Unassembled WGS sequence"/>
</dbReference>
<dbReference type="RefSeq" id="WP_184878030.1">
    <property type="nucleotide sequence ID" value="NZ_BOOV01000009.1"/>
</dbReference>
<keyword evidence="2" id="KW-1185">Reference proteome</keyword>
<comment type="caution">
    <text evidence="1">The sequence shown here is derived from an EMBL/GenBank/DDBJ whole genome shotgun (WGS) entry which is preliminary data.</text>
</comment>
<gene>
    <name evidence="1" type="ORF">BJ982_001654</name>
</gene>